<keyword evidence="2" id="KW-1185">Reference proteome</keyword>
<gene>
    <name evidence="1" type="ORF">RW1_051_00100</name>
</gene>
<name>X0QBD8_RHOWR</name>
<dbReference type="EMBL" id="BAWF01000051">
    <property type="protein sequence ID" value="GAF48246.1"/>
    <property type="molecule type" value="Genomic_DNA"/>
</dbReference>
<evidence type="ECO:0000313" key="2">
    <source>
        <dbReference type="Proteomes" id="UP000019491"/>
    </source>
</evidence>
<dbReference type="RefSeq" id="WP_037238255.1">
    <property type="nucleotide sequence ID" value="NZ_BAWF01000051.1"/>
</dbReference>
<reference evidence="1 2" key="1">
    <citation type="submission" date="2014-02" db="EMBL/GenBank/DDBJ databases">
        <title>Whole genome shotgun sequence of Rhodococcus wratislaviensis NBRC 100605.</title>
        <authorList>
            <person name="Hosoyama A."/>
            <person name="Tsuchikane K."/>
            <person name="Yoshida I."/>
            <person name="Ohji S."/>
            <person name="Ichikawa N."/>
            <person name="Yamazoe A."/>
            <person name="Fujita N."/>
        </authorList>
    </citation>
    <scope>NUCLEOTIDE SEQUENCE [LARGE SCALE GENOMIC DNA]</scope>
    <source>
        <strain evidence="1 2">NBRC 100605</strain>
    </source>
</reference>
<sequence>MLIVPTPNLAYEPAAPGVATLEKPMHIAGGPVLDEGTPVGPVGLQTFGLLAFRRAGPGALSEVWHSGHRKWLPDPTPHLGQVPVSGLAYRDGDPSPWQAIVVAAGAVDAVGQPQFAKAKGGYPAYRFRSWFATRAGATGLSAPSAPVSFAGVADRNLMVLGPADGEKLEHATEARLLLKDTGLQVIGGLVVRRDSPGAEITLSNAAGAAVVLKPDGSIELRPAPGKQVLMASDLETERIVYRPGGGGPKKTLA</sequence>
<accession>X0QBD8</accession>
<organism evidence="1 2">
    <name type="scientific">Rhodococcus wratislaviensis NBRC 100605</name>
    <dbReference type="NCBI Taxonomy" id="1219028"/>
    <lineage>
        <taxon>Bacteria</taxon>
        <taxon>Bacillati</taxon>
        <taxon>Actinomycetota</taxon>
        <taxon>Actinomycetes</taxon>
        <taxon>Mycobacteriales</taxon>
        <taxon>Nocardiaceae</taxon>
        <taxon>Rhodococcus</taxon>
    </lineage>
</organism>
<dbReference type="Proteomes" id="UP000019491">
    <property type="component" value="Unassembled WGS sequence"/>
</dbReference>
<dbReference type="AlphaFoldDB" id="X0QBD8"/>
<dbReference type="OrthoDB" id="5188029at2"/>
<evidence type="ECO:0000313" key="1">
    <source>
        <dbReference type="EMBL" id="GAF48246.1"/>
    </source>
</evidence>
<proteinExistence type="predicted"/>
<protein>
    <submittedName>
        <fullName evidence="1">Uncharacterized protein</fullName>
    </submittedName>
</protein>
<comment type="caution">
    <text evidence="1">The sequence shown here is derived from an EMBL/GenBank/DDBJ whole genome shotgun (WGS) entry which is preliminary data.</text>
</comment>